<protein>
    <submittedName>
        <fullName evidence="2">CubicO group peptidase (Beta-lactamase class C family)</fullName>
    </submittedName>
</protein>
<dbReference type="SUPFAM" id="SSF56601">
    <property type="entry name" value="beta-lactamase/transpeptidase-like"/>
    <property type="match status" value="1"/>
</dbReference>
<dbReference type="Proteomes" id="UP000239209">
    <property type="component" value="Unassembled WGS sequence"/>
</dbReference>
<sequence>MVVGMTVDKAMAARVERGEFPGIVTLVAHDDDVRVDAIGATAFDGGVPMTRDTIFRIASLTKPVLAAAAMLLVEDDLIDLEEPVHRLLPELAGQRVLARVDGPLDDTVPARRPVTVEDLLTFRMGFGLITEPEYDPPWPINRAAAELELTLGRPEPRTPHGPDEWIRRFATLPLMVQPGEQWQYNVGSLVLGVLLARAAGKPLGEVLRERLFDPLGMRETGFWLPEARARQLPTHYATDPGTGKLAERTDTGVQVWSRPPAFPSGSAGLVSTVDEFHTFARMLLDRGVHGGTRLLPERSVELMTTNRLTPAQLGTAGSLLGGSGWGFGMTVSVVADDTSAPGRYGWAGGYGTTWFNDPHERLIAIAFTQVSDFLWSGAAEEFGRLAYIPWRSEEKR</sequence>
<feature type="domain" description="Beta-lactamase-related" evidence="1">
    <location>
        <begin position="7"/>
        <end position="372"/>
    </location>
</feature>
<evidence type="ECO:0000259" key="1">
    <source>
        <dbReference type="Pfam" id="PF00144"/>
    </source>
</evidence>
<dbReference type="InterPro" id="IPR012338">
    <property type="entry name" value="Beta-lactam/transpept-like"/>
</dbReference>
<dbReference type="InterPro" id="IPR050789">
    <property type="entry name" value="Diverse_Enzym_Activities"/>
</dbReference>
<dbReference type="PANTHER" id="PTHR43283">
    <property type="entry name" value="BETA-LACTAMASE-RELATED"/>
    <property type="match status" value="1"/>
</dbReference>
<gene>
    <name evidence="2" type="ORF">CLV70_103303</name>
</gene>
<dbReference type="OrthoDB" id="4281716at2"/>
<reference evidence="2 3" key="1">
    <citation type="submission" date="2018-03" db="EMBL/GenBank/DDBJ databases">
        <title>Genomic Encyclopedia of Archaeal and Bacterial Type Strains, Phase II (KMG-II): from individual species to whole genera.</title>
        <authorList>
            <person name="Goeker M."/>
        </authorList>
    </citation>
    <scope>NUCLEOTIDE SEQUENCE [LARGE SCALE GENOMIC DNA]</scope>
    <source>
        <strain evidence="2 3">DSM 45348</strain>
    </source>
</reference>
<dbReference type="Gene3D" id="3.40.710.10">
    <property type="entry name" value="DD-peptidase/beta-lactamase superfamily"/>
    <property type="match status" value="1"/>
</dbReference>
<organism evidence="2 3">
    <name type="scientific">Pseudosporangium ferrugineum</name>
    <dbReference type="NCBI Taxonomy" id="439699"/>
    <lineage>
        <taxon>Bacteria</taxon>
        <taxon>Bacillati</taxon>
        <taxon>Actinomycetota</taxon>
        <taxon>Actinomycetes</taxon>
        <taxon>Micromonosporales</taxon>
        <taxon>Micromonosporaceae</taxon>
        <taxon>Pseudosporangium</taxon>
    </lineage>
</organism>
<evidence type="ECO:0000313" key="3">
    <source>
        <dbReference type="Proteomes" id="UP000239209"/>
    </source>
</evidence>
<keyword evidence="3" id="KW-1185">Reference proteome</keyword>
<dbReference type="PANTHER" id="PTHR43283:SF3">
    <property type="entry name" value="BETA-LACTAMASE FAMILY PROTEIN (AFU_ORTHOLOGUE AFUA_5G07500)"/>
    <property type="match status" value="1"/>
</dbReference>
<comment type="caution">
    <text evidence="2">The sequence shown here is derived from an EMBL/GenBank/DDBJ whole genome shotgun (WGS) entry which is preliminary data.</text>
</comment>
<dbReference type="AlphaFoldDB" id="A0A2T0SDC7"/>
<evidence type="ECO:0000313" key="2">
    <source>
        <dbReference type="EMBL" id="PRY31416.1"/>
    </source>
</evidence>
<accession>A0A2T0SDC7</accession>
<dbReference type="InterPro" id="IPR001466">
    <property type="entry name" value="Beta-lactam-related"/>
</dbReference>
<name>A0A2T0SDC7_9ACTN</name>
<proteinExistence type="predicted"/>
<dbReference type="Pfam" id="PF00144">
    <property type="entry name" value="Beta-lactamase"/>
    <property type="match status" value="1"/>
</dbReference>
<dbReference type="EMBL" id="PVZG01000003">
    <property type="protein sequence ID" value="PRY31416.1"/>
    <property type="molecule type" value="Genomic_DNA"/>
</dbReference>